<comment type="similarity">
    <text evidence="2">Belongs to the HPPK family.</text>
</comment>
<dbReference type="RefSeq" id="WP_375556538.1">
    <property type="nucleotide sequence ID" value="NZ_JBBVGT010000002.1"/>
</dbReference>
<evidence type="ECO:0000313" key="14">
    <source>
        <dbReference type="EMBL" id="MFB5944980.1"/>
    </source>
</evidence>
<dbReference type="PROSITE" id="PS00794">
    <property type="entry name" value="HPPK"/>
    <property type="match status" value="1"/>
</dbReference>
<keyword evidence="15" id="KW-1185">Reference proteome</keyword>
<evidence type="ECO:0000256" key="2">
    <source>
        <dbReference type="ARBA" id="ARBA00005810"/>
    </source>
</evidence>
<dbReference type="EMBL" id="JBBVGT010000002">
    <property type="protein sequence ID" value="MFB5944980.1"/>
    <property type="molecule type" value="Genomic_DNA"/>
</dbReference>
<sequence length="169" mass="19487">MNIVYLLLGVNLGARHEQLRKAAAEIEEHVGVIIERSSIYETAAWGMEDEPSYLNQVLLIETELKPQLLLAKIHEIESRLGRTRLKKWGSRLIDIDILFYNDFVIEEEFLTIPHPLLHKRKFTLLPLSELTLALMHPVLKKTIQELLDELNDPLEVRRLSGLDSLTDSN</sequence>
<comment type="function">
    <text evidence="10">Catalyzes the transfer of pyrophosphate from adenosine triphosphate (ATP) to 6-hydroxymethyl-7,8-dihydropterin, an enzymatic step in folate biosynthesis pathway.</text>
</comment>
<evidence type="ECO:0000256" key="8">
    <source>
        <dbReference type="ARBA" id="ARBA00022840"/>
    </source>
</evidence>
<organism evidence="14 15">
    <name type="scientific">Albibacterium profundi</name>
    <dbReference type="NCBI Taxonomy" id="3134906"/>
    <lineage>
        <taxon>Bacteria</taxon>
        <taxon>Pseudomonadati</taxon>
        <taxon>Bacteroidota</taxon>
        <taxon>Sphingobacteriia</taxon>
        <taxon>Sphingobacteriales</taxon>
        <taxon>Sphingobacteriaceae</taxon>
        <taxon>Albibacterium</taxon>
    </lineage>
</organism>
<evidence type="ECO:0000259" key="13">
    <source>
        <dbReference type="PROSITE" id="PS00794"/>
    </source>
</evidence>
<comment type="pathway">
    <text evidence="1">Cofactor biosynthesis; tetrahydrofolate biosynthesis; 2-amino-4-hydroxy-6-hydroxymethyl-7,8-dihydropteridine diphosphate from 7,8-dihydroneopterin triphosphate: step 4/4.</text>
</comment>
<dbReference type="EC" id="2.7.6.3" evidence="3"/>
<evidence type="ECO:0000256" key="10">
    <source>
        <dbReference type="ARBA" id="ARBA00029409"/>
    </source>
</evidence>
<evidence type="ECO:0000256" key="7">
    <source>
        <dbReference type="ARBA" id="ARBA00022777"/>
    </source>
</evidence>
<proteinExistence type="inferred from homology"/>
<dbReference type="PANTHER" id="PTHR43071:SF1">
    <property type="entry name" value="2-AMINO-4-HYDROXY-6-HYDROXYMETHYLDIHYDROPTERIDINE PYROPHOSPHOKINASE"/>
    <property type="match status" value="1"/>
</dbReference>
<comment type="caution">
    <text evidence="14">The sequence shown here is derived from an EMBL/GenBank/DDBJ whole genome shotgun (WGS) entry which is preliminary data.</text>
</comment>
<keyword evidence="7" id="KW-0418">Kinase</keyword>
<dbReference type="NCBIfam" id="TIGR01498">
    <property type="entry name" value="folK"/>
    <property type="match status" value="1"/>
</dbReference>
<dbReference type="CDD" id="cd00483">
    <property type="entry name" value="HPPK"/>
    <property type="match status" value="1"/>
</dbReference>
<evidence type="ECO:0000313" key="15">
    <source>
        <dbReference type="Proteomes" id="UP001580928"/>
    </source>
</evidence>
<evidence type="ECO:0000256" key="1">
    <source>
        <dbReference type="ARBA" id="ARBA00005051"/>
    </source>
</evidence>
<dbReference type="InterPro" id="IPR000550">
    <property type="entry name" value="Hppk"/>
</dbReference>
<keyword evidence="6" id="KW-0547">Nucleotide-binding</keyword>
<accession>A0ABV5CBR8</accession>
<feature type="domain" description="7,8-dihydro-6-hydroxymethylpterin-pyrophosphokinase" evidence="13">
    <location>
        <begin position="87"/>
        <end position="98"/>
    </location>
</feature>
<dbReference type="GO" id="GO:0003848">
    <property type="term" value="F:2-amino-4-hydroxy-6-hydroxymethyldihydropteridine diphosphokinase activity"/>
    <property type="evidence" value="ECO:0007669"/>
    <property type="project" value="UniProtKB-EC"/>
</dbReference>
<dbReference type="PANTHER" id="PTHR43071">
    <property type="entry name" value="2-AMINO-4-HYDROXY-6-HYDROXYMETHYLDIHYDROPTERIDINE PYROPHOSPHOKINASE"/>
    <property type="match status" value="1"/>
</dbReference>
<dbReference type="Gene3D" id="3.30.70.560">
    <property type="entry name" value="7,8-Dihydro-6-hydroxymethylpterin-pyrophosphokinase HPPK"/>
    <property type="match status" value="1"/>
</dbReference>
<protein>
    <recommendedName>
        <fullName evidence="4">2-amino-4-hydroxy-6-hydroxymethyldihydropteridine pyrophosphokinase</fullName>
        <ecNumber evidence="3">2.7.6.3</ecNumber>
    </recommendedName>
    <alternativeName>
        <fullName evidence="11">6-hydroxymethyl-7,8-dihydropterin pyrophosphokinase</fullName>
    </alternativeName>
    <alternativeName>
        <fullName evidence="12">7,8-dihydro-6-hydroxymethylpterin-pyrophosphokinase</fullName>
    </alternativeName>
</protein>
<evidence type="ECO:0000256" key="9">
    <source>
        <dbReference type="ARBA" id="ARBA00022909"/>
    </source>
</evidence>
<evidence type="ECO:0000256" key="4">
    <source>
        <dbReference type="ARBA" id="ARBA00016218"/>
    </source>
</evidence>
<dbReference type="Proteomes" id="UP001580928">
    <property type="component" value="Unassembled WGS sequence"/>
</dbReference>
<dbReference type="InterPro" id="IPR035907">
    <property type="entry name" value="Hppk_sf"/>
</dbReference>
<evidence type="ECO:0000256" key="6">
    <source>
        <dbReference type="ARBA" id="ARBA00022741"/>
    </source>
</evidence>
<name>A0ABV5CBR8_9SPHI</name>
<evidence type="ECO:0000256" key="3">
    <source>
        <dbReference type="ARBA" id="ARBA00013253"/>
    </source>
</evidence>
<keyword evidence="9" id="KW-0289">Folate biosynthesis</keyword>
<evidence type="ECO:0000256" key="11">
    <source>
        <dbReference type="ARBA" id="ARBA00029766"/>
    </source>
</evidence>
<gene>
    <name evidence="14" type="primary">folK</name>
    <name evidence="14" type="ORF">WKR92_03965</name>
</gene>
<keyword evidence="8" id="KW-0067">ATP-binding</keyword>
<dbReference type="Pfam" id="PF01288">
    <property type="entry name" value="HPPK"/>
    <property type="match status" value="1"/>
</dbReference>
<dbReference type="SUPFAM" id="SSF55083">
    <property type="entry name" value="6-hydroxymethyl-7,8-dihydropterin pyrophosphokinase, HPPK"/>
    <property type="match status" value="1"/>
</dbReference>
<keyword evidence="5 14" id="KW-0808">Transferase</keyword>
<reference evidence="14 15" key="1">
    <citation type="submission" date="2024-04" db="EMBL/GenBank/DDBJ databases">
        <title>Albibacterium profundi sp. nov., isolated from sediment of the Challenger Deep of Mariana Trench.</title>
        <authorList>
            <person name="Wang Y."/>
        </authorList>
    </citation>
    <scope>NUCLEOTIDE SEQUENCE [LARGE SCALE GENOMIC DNA]</scope>
    <source>
        <strain evidence="14 15">RHL897</strain>
    </source>
</reference>
<evidence type="ECO:0000256" key="5">
    <source>
        <dbReference type="ARBA" id="ARBA00022679"/>
    </source>
</evidence>
<evidence type="ECO:0000256" key="12">
    <source>
        <dbReference type="ARBA" id="ARBA00033413"/>
    </source>
</evidence>